<dbReference type="Proteomes" id="UP000263642">
    <property type="component" value="Unassembled WGS sequence"/>
</dbReference>
<keyword evidence="5" id="KW-1185">Reference proteome</keyword>
<evidence type="ECO:0000313" key="4">
    <source>
        <dbReference type="Proteomes" id="UP000263642"/>
    </source>
</evidence>
<dbReference type="PANTHER" id="PTHR37833">
    <property type="entry name" value="LIPOPROTEIN-RELATED"/>
    <property type="match status" value="1"/>
</dbReference>
<proteinExistence type="predicted"/>
<dbReference type="EMBL" id="DQAY01000022">
    <property type="protein sequence ID" value="HCO22167.1"/>
    <property type="molecule type" value="Genomic_DNA"/>
</dbReference>
<evidence type="ECO:0000313" key="5">
    <source>
        <dbReference type="Proteomes" id="UP000322887"/>
    </source>
</evidence>
<reference evidence="3 5" key="2">
    <citation type="submission" date="2019-08" db="EMBL/GenBank/DDBJ databases">
        <title>Deep-cultivation of Planctomycetes and their phenomic and genomic characterization uncovers novel biology.</title>
        <authorList>
            <person name="Wiegand S."/>
            <person name="Jogler M."/>
            <person name="Boedeker C."/>
            <person name="Pinto D."/>
            <person name="Vollmers J."/>
            <person name="Rivas-Marin E."/>
            <person name="Kohn T."/>
            <person name="Peeters S.H."/>
            <person name="Heuer A."/>
            <person name="Rast P."/>
            <person name="Oberbeckmann S."/>
            <person name="Bunk B."/>
            <person name="Jeske O."/>
            <person name="Meyerdierks A."/>
            <person name="Storesund J.E."/>
            <person name="Kallscheuer N."/>
            <person name="Luecker S."/>
            <person name="Lage O.M."/>
            <person name="Pohl T."/>
            <person name="Merkel B.J."/>
            <person name="Hornburger P."/>
            <person name="Mueller R.-W."/>
            <person name="Bruemmer F."/>
            <person name="Labrenz M."/>
            <person name="Spormann A.M."/>
            <person name="Op den Camp H."/>
            <person name="Overmann J."/>
            <person name="Amann R."/>
            <person name="Jetten M.S.M."/>
            <person name="Mascher T."/>
            <person name="Medema M.H."/>
            <person name="Devos D.P."/>
            <person name="Kaster A.-K."/>
            <person name="Ovreas L."/>
            <person name="Rohde M."/>
            <person name="Galperin M.Y."/>
            <person name="Jogler C."/>
        </authorList>
    </citation>
    <scope>NUCLEOTIDE SEQUENCE [LARGE SCALE GENOMIC DNA]</scope>
    <source>
        <strain evidence="3 5">DSM 8797</strain>
    </source>
</reference>
<protein>
    <submittedName>
        <fullName evidence="2">DUF1573 domain-containing protein</fullName>
    </submittedName>
</protein>
<accession>A0A517X5F1</accession>
<evidence type="ECO:0000256" key="1">
    <source>
        <dbReference type="SAM" id="SignalP"/>
    </source>
</evidence>
<dbReference type="Proteomes" id="UP000322887">
    <property type="component" value="Chromosome"/>
</dbReference>
<dbReference type="EMBL" id="CP042910">
    <property type="protein sequence ID" value="QEG14644.1"/>
    <property type="molecule type" value="Genomic_DNA"/>
</dbReference>
<dbReference type="RefSeq" id="WP_002647250.1">
    <property type="nucleotide sequence ID" value="NZ_CAXAST010000008.1"/>
</dbReference>
<keyword evidence="1" id="KW-0732">Signal</keyword>
<dbReference type="Pfam" id="PF07610">
    <property type="entry name" value="DUF1573"/>
    <property type="match status" value="1"/>
</dbReference>
<sequence length="337" mass="36996">MLSKSSFRFGFLSACLFMLSTSSSFGQEWAQKMFDKDKIDFGVIARGSDAQYRLKIKNIYPSPVHISNVRTTCGCSAAEPSKNILESGEEGYIQVKMDTARFQRRKDSNVIITIDAPQYAEIRIPITAYIRTDVVFTPGSANFGSVEVGKGAETTVALAYAGRDDWAITGIQSKDPSLTVKAVETARGGGRVNYNLILTLAPNTPLGPIREQIMLKTNDVNFTTVPLLVEAKVESDITITPEVVSLGMMVPGQEKTVNVVLRGKKPFEINKIECESNDEAFKIRMPKTTQPIHVLPLTIVPPNKPGDYSEEFTVTIAGRGEPITFKAFGKISETKTN</sequence>
<accession>A0A3D3R2F6</accession>
<dbReference type="InterPro" id="IPR013783">
    <property type="entry name" value="Ig-like_fold"/>
</dbReference>
<dbReference type="GeneID" id="98645164"/>
<reference evidence="2 4" key="1">
    <citation type="journal article" date="2018" name="Nat. Biotechnol.">
        <title>A standardized bacterial taxonomy based on genome phylogeny substantially revises the tree of life.</title>
        <authorList>
            <person name="Parks D.H."/>
            <person name="Chuvochina M."/>
            <person name="Waite D.W."/>
            <person name="Rinke C."/>
            <person name="Skarshewski A."/>
            <person name="Chaumeil P.A."/>
            <person name="Hugenholtz P."/>
        </authorList>
    </citation>
    <scope>NUCLEOTIDE SEQUENCE [LARGE SCALE GENOMIC DNA]</scope>
    <source>
        <strain evidence="2">UBA9375</strain>
    </source>
</reference>
<evidence type="ECO:0000313" key="2">
    <source>
        <dbReference type="EMBL" id="HCO22167.1"/>
    </source>
</evidence>
<dbReference type="InterPro" id="IPR011467">
    <property type="entry name" value="DUF1573"/>
</dbReference>
<evidence type="ECO:0000313" key="3">
    <source>
        <dbReference type="EMBL" id="QEG14644.1"/>
    </source>
</evidence>
<organism evidence="2 4">
    <name type="scientific">Gimesia maris</name>
    <dbReference type="NCBI Taxonomy" id="122"/>
    <lineage>
        <taxon>Bacteria</taxon>
        <taxon>Pseudomonadati</taxon>
        <taxon>Planctomycetota</taxon>
        <taxon>Planctomycetia</taxon>
        <taxon>Planctomycetales</taxon>
        <taxon>Planctomycetaceae</taxon>
        <taxon>Gimesia</taxon>
    </lineage>
</organism>
<feature type="chain" id="PRO_5044592612" evidence="1">
    <location>
        <begin position="27"/>
        <end position="337"/>
    </location>
</feature>
<dbReference type="AlphaFoldDB" id="A0A3D3R2F6"/>
<gene>
    <name evidence="2" type="ORF">DIT97_03535</name>
    <name evidence="3" type="ORF">GmarT_04800</name>
</gene>
<name>A0A3D3R2F6_9PLAN</name>
<dbReference type="PANTHER" id="PTHR37833:SF1">
    <property type="entry name" value="SIGNAL PEPTIDE PROTEIN"/>
    <property type="match status" value="1"/>
</dbReference>
<feature type="signal peptide" evidence="1">
    <location>
        <begin position="1"/>
        <end position="26"/>
    </location>
</feature>
<dbReference type="Gene3D" id="2.60.40.10">
    <property type="entry name" value="Immunoglobulins"/>
    <property type="match status" value="2"/>
</dbReference>